<sequence>MARPRSGNLMALDLLRFGCALMVLAFHWGNGFAFRPPPGGQALLAGMPVDAGWAPLVNSGWIGVELFFVVSGFVIAWSAEGSGAAAFARRRFLRLVPAAWLCASMTAAALLAFDALAPGTTIALWLGSLLFWPMFGIDPSYWTLAIEVNFYLLVALSLRGGSTLARIERVGTLLGVASALYWIAGYVAPVPPATDRIVQLTLLPHGCFFALGILIRSRQQLGPRSLWWLYLAPACAAALIEIEAHRVVMNGNSPVWLPPLLLFACGLLPILLAEKLQPWLARHARASHAATLGLMTYPLYLLHQELGALSIGGMLHLGARYWPAAALAFVAMLVLTWAVVRFGEPPLRSLLKRWLDKRAPGSDEKTGWGGRILHQHFCPKPFQLLTSSLAPQVLRFCSKPVVFARPHPQWPLVGRLRAGTFCDR</sequence>
<keyword evidence="1" id="KW-1133">Transmembrane helix</keyword>
<feature type="transmembrane region" description="Helical" evidence="1">
    <location>
        <begin position="170"/>
        <end position="191"/>
    </location>
</feature>
<evidence type="ECO:0000256" key="1">
    <source>
        <dbReference type="SAM" id="Phobius"/>
    </source>
</evidence>
<keyword evidence="1" id="KW-0812">Transmembrane</keyword>
<dbReference type="GO" id="GO:0016020">
    <property type="term" value="C:membrane"/>
    <property type="evidence" value="ECO:0007669"/>
    <property type="project" value="TreeGrafter"/>
</dbReference>
<proteinExistence type="predicted"/>
<dbReference type="InterPro" id="IPR050879">
    <property type="entry name" value="Acyltransferase_3"/>
</dbReference>
<accession>A0A4S1WL25</accession>
<organism evidence="3 4">
    <name type="scientific">Sphingomonas naasensis</name>
    <dbReference type="NCBI Taxonomy" id="1344951"/>
    <lineage>
        <taxon>Bacteria</taxon>
        <taxon>Pseudomonadati</taxon>
        <taxon>Pseudomonadota</taxon>
        <taxon>Alphaproteobacteria</taxon>
        <taxon>Sphingomonadales</taxon>
        <taxon>Sphingomonadaceae</taxon>
        <taxon>Sphingomonas</taxon>
    </lineage>
</organism>
<feature type="transmembrane region" description="Helical" evidence="1">
    <location>
        <begin position="139"/>
        <end position="158"/>
    </location>
</feature>
<keyword evidence="3" id="KW-0808">Transferase</keyword>
<dbReference type="Pfam" id="PF01757">
    <property type="entry name" value="Acyl_transf_3"/>
    <property type="match status" value="1"/>
</dbReference>
<feature type="transmembrane region" description="Helical" evidence="1">
    <location>
        <begin position="321"/>
        <end position="343"/>
    </location>
</feature>
<name>A0A4S1WL25_9SPHN</name>
<dbReference type="AlphaFoldDB" id="A0A4S1WL25"/>
<keyword evidence="3" id="KW-0012">Acyltransferase</keyword>
<feature type="domain" description="Acyltransferase 3" evidence="2">
    <location>
        <begin position="11"/>
        <end position="340"/>
    </location>
</feature>
<feature type="transmembrane region" description="Helical" evidence="1">
    <location>
        <begin position="284"/>
        <end position="301"/>
    </location>
</feature>
<feature type="transmembrane region" description="Helical" evidence="1">
    <location>
        <begin position="98"/>
        <end position="127"/>
    </location>
</feature>
<feature type="transmembrane region" description="Helical" evidence="1">
    <location>
        <begin position="57"/>
        <end position="77"/>
    </location>
</feature>
<evidence type="ECO:0000313" key="4">
    <source>
        <dbReference type="Proteomes" id="UP000309848"/>
    </source>
</evidence>
<gene>
    <name evidence="3" type="ORF">E5A74_09825</name>
</gene>
<dbReference type="Proteomes" id="UP000309848">
    <property type="component" value="Unassembled WGS sequence"/>
</dbReference>
<dbReference type="EMBL" id="SRXU01000003">
    <property type="protein sequence ID" value="TGX43443.1"/>
    <property type="molecule type" value="Genomic_DNA"/>
</dbReference>
<feature type="transmembrane region" description="Helical" evidence="1">
    <location>
        <begin position="227"/>
        <end position="249"/>
    </location>
</feature>
<dbReference type="PANTHER" id="PTHR23028:SF53">
    <property type="entry name" value="ACYL_TRANSF_3 DOMAIN-CONTAINING PROTEIN"/>
    <property type="match status" value="1"/>
</dbReference>
<protein>
    <submittedName>
        <fullName evidence="3">Acyltransferase</fullName>
    </submittedName>
</protein>
<feature type="transmembrane region" description="Helical" evidence="1">
    <location>
        <begin position="255"/>
        <end position="272"/>
    </location>
</feature>
<dbReference type="InterPro" id="IPR002656">
    <property type="entry name" value="Acyl_transf_3_dom"/>
</dbReference>
<dbReference type="GO" id="GO:0016747">
    <property type="term" value="F:acyltransferase activity, transferring groups other than amino-acyl groups"/>
    <property type="evidence" value="ECO:0007669"/>
    <property type="project" value="InterPro"/>
</dbReference>
<evidence type="ECO:0000259" key="2">
    <source>
        <dbReference type="Pfam" id="PF01757"/>
    </source>
</evidence>
<dbReference type="PANTHER" id="PTHR23028">
    <property type="entry name" value="ACETYLTRANSFERASE"/>
    <property type="match status" value="1"/>
</dbReference>
<dbReference type="OrthoDB" id="9807745at2"/>
<keyword evidence="1" id="KW-0472">Membrane</keyword>
<reference evidence="3 4" key="1">
    <citation type="submission" date="2019-04" db="EMBL/GenBank/DDBJ databases">
        <title>Sphingomonas psychrotolerans sp. nov., isolated from soil in the Tianshan Mountains, Xinjiang, China.</title>
        <authorList>
            <person name="Luo Y."/>
            <person name="Sheng H."/>
        </authorList>
    </citation>
    <scope>NUCLEOTIDE SEQUENCE [LARGE SCALE GENOMIC DNA]</scope>
    <source>
        <strain evidence="3 4">KIS18-15</strain>
    </source>
</reference>
<dbReference type="GO" id="GO:0009103">
    <property type="term" value="P:lipopolysaccharide biosynthetic process"/>
    <property type="evidence" value="ECO:0007669"/>
    <property type="project" value="TreeGrafter"/>
</dbReference>
<keyword evidence="4" id="KW-1185">Reference proteome</keyword>
<evidence type="ECO:0000313" key="3">
    <source>
        <dbReference type="EMBL" id="TGX43443.1"/>
    </source>
</evidence>
<comment type="caution">
    <text evidence="3">The sequence shown here is derived from an EMBL/GenBank/DDBJ whole genome shotgun (WGS) entry which is preliminary data.</text>
</comment>
<feature type="transmembrane region" description="Helical" evidence="1">
    <location>
        <begin position="197"/>
        <end position="215"/>
    </location>
</feature>